<feature type="transmembrane region" description="Helical" evidence="6">
    <location>
        <begin position="241"/>
        <end position="258"/>
    </location>
</feature>
<comment type="caution">
    <text evidence="8">The sequence shown here is derived from an EMBL/GenBank/DDBJ whole genome shotgun (WGS) entry which is preliminary data.</text>
</comment>
<dbReference type="PANTHER" id="PTHR42829">
    <property type="entry name" value="NADH-UBIQUINONE OXIDOREDUCTASE CHAIN 5"/>
    <property type="match status" value="1"/>
</dbReference>
<name>A0A0W0WJ00_9GAMM</name>
<evidence type="ECO:0000313" key="9">
    <source>
        <dbReference type="Proteomes" id="UP000054761"/>
    </source>
</evidence>
<dbReference type="STRING" id="454.Lisr_0495"/>
<gene>
    <name evidence="8" type="ORF">Lisr_0495</name>
</gene>
<dbReference type="InterPro" id="IPR003945">
    <property type="entry name" value="NU5C-like"/>
</dbReference>
<feature type="transmembrane region" description="Helical" evidence="6">
    <location>
        <begin position="309"/>
        <end position="328"/>
    </location>
</feature>
<keyword evidence="2 5" id="KW-0812">Transmembrane</keyword>
<dbReference type="InterPro" id="IPR001750">
    <property type="entry name" value="ND/Mrp_TM"/>
</dbReference>
<keyword evidence="9" id="KW-1185">Reference proteome</keyword>
<dbReference type="Proteomes" id="UP000054761">
    <property type="component" value="Unassembled WGS sequence"/>
</dbReference>
<evidence type="ECO:0000256" key="5">
    <source>
        <dbReference type="RuleBase" id="RU000320"/>
    </source>
</evidence>
<evidence type="ECO:0000256" key="3">
    <source>
        <dbReference type="ARBA" id="ARBA00022989"/>
    </source>
</evidence>
<proteinExistence type="predicted"/>
<keyword evidence="4 6" id="KW-0472">Membrane</keyword>
<dbReference type="PRINTS" id="PR01434">
    <property type="entry name" value="NADHDHGNASE5"/>
</dbReference>
<evidence type="ECO:0000256" key="4">
    <source>
        <dbReference type="ARBA" id="ARBA00023136"/>
    </source>
</evidence>
<dbReference type="OrthoDB" id="9768329at2"/>
<organism evidence="8 9">
    <name type="scientific">Legionella israelensis</name>
    <dbReference type="NCBI Taxonomy" id="454"/>
    <lineage>
        <taxon>Bacteria</taxon>
        <taxon>Pseudomonadati</taxon>
        <taxon>Pseudomonadota</taxon>
        <taxon>Gammaproteobacteria</taxon>
        <taxon>Legionellales</taxon>
        <taxon>Legionellaceae</taxon>
        <taxon>Legionella</taxon>
    </lineage>
</organism>
<dbReference type="GO" id="GO:0016020">
    <property type="term" value="C:membrane"/>
    <property type="evidence" value="ECO:0007669"/>
    <property type="project" value="UniProtKB-SubCell"/>
</dbReference>
<dbReference type="RefSeq" id="WP_058500882.1">
    <property type="nucleotide sequence ID" value="NZ_CP038273.1"/>
</dbReference>
<evidence type="ECO:0000256" key="1">
    <source>
        <dbReference type="ARBA" id="ARBA00004127"/>
    </source>
</evidence>
<accession>A0A0W0WJ00</accession>
<feature type="transmembrane region" description="Helical" evidence="6">
    <location>
        <begin position="90"/>
        <end position="109"/>
    </location>
</feature>
<evidence type="ECO:0000256" key="6">
    <source>
        <dbReference type="SAM" id="Phobius"/>
    </source>
</evidence>
<dbReference type="GO" id="GO:0003954">
    <property type="term" value="F:NADH dehydrogenase activity"/>
    <property type="evidence" value="ECO:0007669"/>
    <property type="project" value="TreeGrafter"/>
</dbReference>
<dbReference type="EMBL" id="LNYH01000016">
    <property type="protein sequence ID" value="KTD32022.1"/>
    <property type="molecule type" value="Genomic_DNA"/>
</dbReference>
<feature type="domain" description="NADH:quinone oxidoreductase/Mrp antiporter transmembrane" evidence="7">
    <location>
        <begin position="4"/>
        <end position="202"/>
    </location>
</feature>
<dbReference type="PANTHER" id="PTHR42829:SF1">
    <property type="entry name" value="INORGANIC CARBON TRANSPORTER SUBUNIT DABB-RELATED"/>
    <property type="match status" value="1"/>
</dbReference>
<dbReference type="PATRIC" id="fig|454.4.peg.520"/>
<sequence length="363" mass="40111">MIHKGEWEAAKNSGWLALKALMFGSFCLILAITLLYSVNDSTSIEFLINSNIIHSLVLKLALSLILLAALTQSAIWPFHRWLISSLNSPTPVSALMHAGLVNGGGILIVKFAPLFSTNESLLTILFLLGAISTVLGNIWKLIQTDIKRILACSTMAQMGFMMMQCALGLFSAAITHLCWHGLFKAYLFLSSGSAITQTKPVSSTKTNILFLILLSTAGGLLAMSAFAFVTDKPTFSLEPTSFLLVFAFISGAQISLAMQNCIRNFTKYVFVLPITFLLGILYGGSVYLIESILPNLNTVPITKLNIIHLMTLALFGIIWFAFNFGLVNKIKESRAWDRFYMMMLNQSQPHPKTITTIRNTYQF</sequence>
<feature type="transmembrane region" description="Helical" evidence="6">
    <location>
        <begin position="56"/>
        <end position="78"/>
    </location>
</feature>
<comment type="subcellular location">
    <subcellularLocation>
        <location evidence="1">Endomembrane system</location>
        <topology evidence="1">Multi-pass membrane protein</topology>
    </subcellularLocation>
    <subcellularLocation>
        <location evidence="5">Membrane</location>
        <topology evidence="5">Multi-pass membrane protein</topology>
    </subcellularLocation>
</comment>
<reference evidence="8 9" key="1">
    <citation type="submission" date="2015-11" db="EMBL/GenBank/DDBJ databases">
        <title>Genomic analysis of 38 Legionella species identifies large and diverse effector repertoires.</title>
        <authorList>
            <person name="Burstein D."/>
            <person name="Amaro F."/>
            <person name="Zusman T."/>
            <person name="Lifshitz Z."/>
            <person name="Cohen O."/>
            <person name="Gilbert J.A."/>
            <person name="Pupko T."/>
            <person name="Shuman H.A."/>
            <person name="Segal G."/>
        </authorList>
    </citation>
    <scope>NUCLEOTIDE SEQUENCE [LARGE SCALE GENOMIC DNA]</scope>
    <source>
        <strain evidence="8 9">Bercovier 4</strain>
    </source>
</reference>
<evidence type="ECO:0000313" key="8">
    <source>
        <dbReference type="EMBL" id="KTD32022.1"/>
    </source>
</evidence>
<feature type="transmembrane region" description="Helical" evidence="6">
    <location>
        <begin position="208"/>
        <end position="229"/>
    </location>
</feature>
<evidence type="ECO:0000256" key="2">
    <source>
        <dbReference type="ARBA" id="ARBA00022692"/>
    </source>
</evidence>
<dbReference type="GO" id="GO:0015990">
    <property type="term" value="P:electron transport coupled proton transport"/>
    <property type="evidence" value="ECO:0007669"/>
    <property type="project" value="TreeGrafter"/>
</dbReference>
<keyword evidence="3 6" id="KW-1133">Transmembrane helix</keyword>
<protein>
    <submittedName>
        <fullName evidence="8">NADH dehydrogenase subunit 5</fullName>
    </submittedName>
</protein>
<dbReference type="GO" id="GO:0008137">
    <property type="term" value="F:NADH dehydrogenase (ubiquinone) activity"/>
    <property type="evidence" value="ECO:0007669"/>
    <property type="project" value="InterPro"/>
</dbReference>
<dbReference type="GO" id="GO:0042773">
    <property type="term" value="P:ATP synthesis coupled electron transport"/>
    <property type="evidence" value="ECO:0007669"/>
    <property type="project" value="InterPro"/>
</dbReference>
<feature type="transmembrane region" description="Helical" evidence="6">
    <location>
        <begin position="15"/>
        <end position="36"/>
    </location>
</feature>
<feature type="transmembrane region" description="Helical" evidence="6">
    <location>
        <begin position="159"/>
        <end position="187"/>
    </location>
</feature>
<dbReference type="AlphaFoldDB" id="A0A0W0WJ00"/>
<dbReference type="Pfam" id="PF00361">
    <property type="entry name" value="Proton_antipo_M"/>
    <property type="match status" value="1"/>
</dbReference>
<feature type="transmembrane region" description="Helical" evidence="6">
    <location>
        <begin position="270"/>
        <end position="289"/>
    </location>
</feature>
<evidence type="ECO:0000259" key="7">
    <source>
        <dbReference type="Pfam" id="PF00361"/>
    </source>
</evidence>
<dbReference type="GO" id="GO:0012505">
    <property type="term" value="C:endomembrane system"/>
    <property type="evidence" value="ECO:0007669"/>
    <property type="project" value="UniProtKB-SubCell"/>
</dbReference>
<feature type="transmembrane region" description="Helical" evidence="6">
    <location>
        <begin position="121"/>
        <end position="139"/>
    </location>
</feature>